<evidence type="ECO:0000313" key="3">
    <source>
        <dbReference type="EMBL" id="PWT28002.1"/>
    </source>
</evidence>
<dbReference type="Gene3D" id="1.10.260.40">
    <property type="entry name" value="lambda repressor-like DNA-binding domains"/>
    <property type="match status" value="1"/>
</dbReference>
<comment type="caution">
    <text evidence="3">The sequence shown here is derived from an EMBL/GenBank/DDBJ whole genome shotgun (WGS) entry which is preliminary data.</text>
</comment>
<dbReference type="AlphaFoldDB" id="A0A317G6W4"/>
<dbReference type="SMART" id="SM00530">
    <property type="entry name" value="HTH_XRE"/>
    <property type="match status" value="1"/>
</dbReference>
<dbReference type="Pfam" id="PF01381">
    <property type="entry name" value="HTH_3"/>
    <property type="match status" value="1"/>
</dbReference>
<dbReference type="SUPFAM" id="SSF47413">
    <property type="entry name" value="lambda repressor-like DNA-binding domains"/>
    <property type="match status" value="1"/>
</dbReference>
<keyword evidence="1" id="KW-0238">DNA-binding</keyword>
<dbReference type="InterPro" id="IPR010982">
    <property type="entry name" value="Lambda_DNA-bd_dom_sf"/>
</dbReference>
<accession>A0A317G6W4</accession>
<protein>
    <recommendedName>
        <fullName evidence="2">HTH cro/C1-type domain-containing protein</fullName>
    </recommendedName>
</protein>
<evidence type="ECO:0000313" key="4">
    <source>
        <dbReference type="Proteomes" id="UP000245488"/>
    </source>
</evidence>
<evidence type="ECO:0000256" key="1">
    <source>
        <dbReference type="ARBA" id="ARBA00023125"/>
    </source>
</evidence>
<gene>
    <name evidence="3" type="ORF">CPT75_13250</name>
</gene>
<dbReference type="EMBL" id="NXNG01000001">
    <property type="protein sequence ID" value="PWT28002.1"/>
    <property type="molecule type" value="Genomic_DNA"/>
</dbReference>
<dbReference type="RefSeq" id="WP_110073302.1">
    <property type="nucleotide sequence ID" value="NZ_CM009896.1"/>
</dbReference>
<dbReference type="PANTHER" id="PTHR46558:SF11">
    <property type="entry name" value="HTH-TYPE TRANSCRIPTIONAL REGULATOR XRE"/>
    <property type="match status" value="1"/>
</dbReference>
<dbReference type="InterPro" id="IPR001387">
    <property type="entry name" value="Cro/C1-type_HTH"/>
</dbReference>
<dbReference type="PANTHER" id="PTHR46558">
    <property type="entry name" value="TRACRIPTIONAL REGULATORY PROTEIN-RELATED-RELATED"/>
    <property type="match status" value="1"/>
</dbReference>
<feature type="domain" description="HTH cro/C1-type" evidence="2">
    <location>
        <begin position="6"/>
        <end position="60"/>
    </location>
</feature>
<dbReference type="PROSITE" id="PS50943">
    <property type="entry name" value="HTH_CROC1"/>
    <property type="match status" value="1"/>
</dbReference>
<sequence>MIGKQIKYFRLQKQAKQEELAEYLGVSYQAVSKWETGASDPDISLLPRIAIFFGVSIDELFELPYEEQMQRIENMIFNERRIHPDTFRQAISFLEDRLKQDPKDIRAPWKPCKYIQPQST</sequence>
<proteinExistence type="predicted"/>
<evidence type="ECO:0000259" key="2">
    <source>
        <dbReference type="PROSITE" id="PS50943"/>
    </source>
</evidence>
<dbReference type="GO" id="GO:0003677">
    <property type="term" value="F:DNA binding"/>
    <property type="evidence" value="ECO:0007669"/>
    <property type="project" value="UniProtKB-KW"/>
</dbReference>
<keyword evidence="4" id="KW-1185">Reference proteome</keyword>
<organism evidence="3 4">
    <name type="scientific">Butyrivibrio fibrisolvens</name>
    <dbReference type="NCBI Taxonomy" id="831"/>
    <lineage>
        <taxon>Bacteria</taxon>
        <taxon>Bacillati</taxon>
        <taxon>Bacillota</taxon>
        <taxon>Clostridia</taxon>
        <taxon>Lachnospirales</taxon>
        <taxon>Lachnospiraceae</taxon>
        <taxon>Butyrivibrio</taxon>
    </lineage>
</organism>
<name>A0A317G6W4_BUTFI</name>
<dbReference type="Proteomes" id="UP000245488">
    <property type="component" value="Chromosome"/>
</dbReference>
<dbReference type="CDD" id="cd00093">
    <property type="entry name" value="HTH_XRE"/>
    <property type="match status" value="1"/>
</dbReference>
<reference evidence="3 4" key="1">
    <citation type="submission" date="2017-09" db="EMBL/GenBank/DDBJ databases">
        <title>High-quality draft genome sequence of Butyrivibrio fibrisolvens INBov1, isolated from cow rumen.</title>
        <authorList>
            <person name="Rodriguez Hernaez J."/>
            <person name="Rivarola M."/>
            <person name="Paniego N."/>
            <person name="Cravero S."/>
            <person name="Ceron Cucchi M."/>
            <person name="Martinez M.C."/>
        </authorList>
    </citation>
    <scope>NUCLEOTIDE SEQUENCE [LARGE SCALE GENOMIC DNA]</scope>
    <source>
        <strain evidence="3 4">INBov1</strain>
    </source>
</reference>